<gene>
    <name evidence="1" type="ORF">DFP72DRAFT_861397</name>
</gene>
<keyword evidence="2" id="KW-1185">Reference proteome</keyword>
<comment type="caution">
    <text evidence="1">The sequence shown here is derived from an EMBL/GenBank/DDBJ whole genome shotgun (WGS) entry which is preliminary data.</text>
</comment>
<protein>
    <submittedName>
        <fullName evidence="1">Uncharacterized protein</fullName>
    </submittedName>
</protein>
<proteinExistence type="predicted"/>
<dbReference type="AlphaFoldDB" id="A0A8H6H7E4"/>
<dbReference type="EMBL" id="JACGCI010000214">
    <property type="protein sequence ID" value="KAF6741855.1"/>
    <property type="molecule type" value="Genomic_DNA"/>
</dbReference>
<name>A0A8H6H7E4_9AGAR</name>
<accession>A0A8H6H7E4</accession>
<evidence type="ECO:0000313" key="1">
    <source>
        <dbReference type="EMBL" id="KAF6741855.1"/>
    </source>
</evidence>
<reference evidence="1 2" key="1">
    <citation type="submission" date="2020-07" db="EMBL/GenBank/DDBJ databases">
        <title>Comparative genomics of pyrophilous fungi reveals a link between fire events and developmental genes.</title>
        <authorList>
            <consortium name="DOE Joint Genome Institute"/>
            <person name="Steindorff A.S."/>
            <person name="Carver A."/>
            <person name="Calhoun S."/>
            <person name="Stillman K."/>
            <person name="Liu H."/>
            <person name="Lipzen A."/>
            <person name="Pangilinan J."/>
            <person name="Labutti K."/>
            <person name="Bruns T.D."/>
            <person name="Grigoriev I.V."/>
        </authorList>
    </citation>
    <scope>NUCLEOTIDE SEQUENCE [LARGE SCALE GENOMIC DNA]</scope>
    <source>
        <strain evidence="1 2">CBS 144469</strain>
    </source>
</reference>
<organism evidence="1 2">
    <name type="scientific">Ephemerocybe angulata</name>
    <dbReference type="NCBI Taxonomy" id="980116"/>
    <lineage>
        <taxon>Eukaryota</taxon>
        <taxon>Fungi</taxon>
        <taxon>Dikarya</taxon>
        <taxon>Basidiomycota</taxon>
        <taxon>Agaricomycotina</taxon>
        <taxon>Agaricomycetes</taxon>
        <taxon>Agaricomycetidae</taxon>
        <taxon>Agaricales</taxon>
        <taxon>Agaricineae</taxon>
        <taxon>Psathyrellaceae</taxon>
        <taxon>Ephemerocybe</taxon>
    </lineage>
</organism>
<evidence type="ECO:0000313" key="2">
    <source>
        <dbReference type="Proteomes" id="UP000521943"/>
    </source>
</evidence>
<dbReference type="Proteomes" id="UP000521943">
    <property type="component" value="Unassembled WGS sequence"/>
</dbReference>
<sequence>MSNCFTIYELPIQTLACDMSAASVDDNHGPHVQASPHHIADQNTHIAILDIVAEESHANPANTVAPLAAVIAPASSVYTSAITIEAQQHLNATARYSFVWMNDKEDLETFAAPLGSHWPIACSPSSGVIATWPTLKSVLQLRFRIFVTELQAMLSMEQCILEMTSTSPTSQYTRHAMKNRMSSISCFHETYQSVPGTGGVEAHISKYIRLTSTHLLPPVKVDKENLLFNPQTVEIMRMVQMKTILTLVAMCRNDTLNISWLRKVYEGIDYSNKRAPLITG</sequence>